<dbReference type="PROSITE" id="PS50297">
    <property type="entry name" value="ANK_REP_REGION"/>
    <property type="match status" value="1"/>
</dbReference>
<comment type="caution">
    <text evidence="6">The sequence shown here is derived from an EMBL/GenBank/DDBJ whole genome shotgun (WGS) entry which is preliminary data.</text>
</comment>
<dbReference type="PANTHER" id="PTHR24161:SF85">
    <property type="entry name" value="PALMITOYLTRANSFERASE HIP14"/>
    <property type="match status" value="1"/>
</dbReference>
<dbReference type="InterPro" id="IPR036770">
    <property type="entry name" value="Ankyrin_rpt-contain_sf"/>
</dbReference>
<keyword evidence="3 4" id="KW-0040">ANK repeat</keyword>
<dbReference type="EMBL" id="WWBZ02000002">
    <property type="protein sequence ID" value="KAF4312514.1"/>
    <property type="molecule type" value="Genomic_DNA"/>
</dbReference>
<dbReference type="SMART" id="SM00248">
    <property type="entry name" value="ANK"/>
    <property type="match status" value="3"/>
</dbReference>
<name>A0A8H4J5V8_9PEZI</name>
<dbReference type="Pfam" id="PF12796">
    <property type="entry name" value="Ank_2"/>
    <property type="match status" value="1"/>
</dbReference>
<dbReference type="OrthoDB" id="341259at2759"/>
<evidence type="ECO:0000313" key="7">
    <source>
        <dbReference type="Proteomes" id="UP000572817"/>
    </source>
</evidence>
<reference evidence="6" key="1">
    <citation type="submission" date="2020-04" db="EMBL/GenBank/DDBJ databases">
        <title>Genome Assembly and Annotation of Botryosphaeria dothidea sdau 11-99, a Latent Pathogen of Apple Fruit Ring Rot in China.</title>
        <authorList>
            <person name="Yu C."/>
            <person name="Diao Y."/>
            <person name="Lu Q."/>
            <person name="Zhao J."/>
            <person name="Cui S."/>
            <person name="Peng C."/>
            <person name="He B."/>
            <person name="Liu H."/>
        </authorList>
    </citation>
    <scope>NUCLEOTIDE SEQUENCE [LARGE SCALE GENOMIC DNA]</scope>
    <source>
        <strain evidence="6">Sdau11-99</strain>
    </source>
</reference>
<evidence type="ECO:0000256" key="3">
    <source>
        <dbReference type="ARBA" id="ARBA00023043"/>
    </source>
</evidence>
<dbReference type="Gene3D" id="1.25.40.20">
    <property type="entry name" value="Ankyrin repeat-containing domain"/>
    <property type="match status" value="1"/>
</dbReference>
<gene>
    <name evidence="6" type="ORF">GTA08_BOTSDO11849</name>
</gene>
<dbReference type="EC" id="2.3.1.225" evidence="1"/>
<evidence type="ECO:0000256" key="2">
    <source>
        <dbReference type="ARBA" id="ARBA00022737"/>
    </source>
</evidence>
<keyword evidence="2" id="KW-0677">Repeat</keyword>
<dbReference type="InterPro" id="IPR002110">
    <property type="entry name" value="Ankyrin_rpt"/>
</dbReference>
<feature type="region of interest" description="Disordered" evidence="5">
    <location>
        <begin position="234"/>
        <end position="262"/>
    </location>
</feature>
<feature type="repeat" description="ANK" evidence="4">
    <location>
        <begin position="190"/>
        <end position="214"/>
    </location>
</feature>
<dbReference type="PANTHER" id="PTHR24161">
    <property type="entry name" value="ANK_REP_REGION DOMAIN-CONTAINING PROTEIN-RELATED"/>
    <property type="match status" value="1"/>
</dbReference>
<accession>A0A8H4J5V8</accession>
<proteinExistence type="predicted"/>
<dbReference type="Proteomes" id="UP000572817">
    <property type="component" value="Unassembled WGS sequence"/>
</dbReference>
<evidence type="ECO:0000256" key="5">
    <source>
        <dbReference type="SAM" id="MobiDB-lite"/>
    </source>
</evidence>
<protein>
    <recommendedName>
        <fullName evidence="1">protein S-acyltransferase</fullName>
        <ecNumber evidence="1">2.3.1.225</ecNumber>
    </recommendedName>
</protein>
<evidence type="ECO:0000256" key="1">
    <source>
        <dbReference type="ARBA" id="ARBA00012210"/>
    </source>
</evidence>
<dbReference type="SUPFAM" id="SSF48403">
    <property type="entry name" value="Ankyrin repeat"/>
    <property type="match status" value="1"/>
</dbReference>
<organism evidence="6 7">
    <name type="scientific">Botryosphaeria dothidea</name>
    <dbReference type="NCBI Taxonomy" id="55169"/>
    <lineage>
        <taxon>Eukaryota</taxon>
        <taxon>Fungi</taxon>
        <taxon>Dikarya</taxon>
        <taxon>Ascomycota</taxon>
        <taxon>Pezizomycotina</taxon>
        <taxon>Dothideomycetes</taxon>
        <taxon>Dothideomycetes incertae sedis</taxon>
        <taxon>Botryosphaeriales</taxon>
        <taxon>Botryosphaeriaceae</taxon>
        <taxon>Botryosphaeria</taxon>
    </lineage>
</organism>
<dbReference type="PROSITE" id="PS50088">
    <property type="entry name" value="ANK_REPEAT"/>
    <property type="match status" value="1"/>
</dbReference>
<dbReference type="AlphaFoldDB" id="A0A8H4J5V8"/>
<evidence type="ECO:0000256" key="4">
    <source>
        <dbReference type="PROSITE-ProRule" id="PRU00023"/>
    </source>
</evidence>
<dbReference type="GO" id="GO:0019706">
    <property type="term" value="F:protein-cysteine S-palmitoyltransferase activity"/>
    <property type="evidence" value="ECO:0007669"/>
    <property type="project" value="UniProtKB-EC"/>
</dbReference>
<sequence>MVQDIGGRTILDRQSLRLVNENISSLFDVFTANGLGSSGDAYSCIIPALKKHGKLPNINESHLRDAIEAGIDQDTIVQLLKSGNVSNPDVKDQDGLTPLMHATSKGHGKGVKALFDTGKVACLEALRVSVEKQDCHIAETILETGQVRLHSAEQAESPHLLLHTAVKKGSEGIVRLLLNDKAPPDEKENSGWTPLCVAVDNGFDKIVKLLVQTGEVDLDYCYSALLEVQGEAQLGSPRRRGNPGSTLASTEMGRLPAPLRRR</sequence>
<evidence type="ECO:0000313" key="6">
    <source>
        <dbReference type="EMBL" id="KAF4312514.1"/>
    </source>
</evidence>
<keyword evidence="7" id="KW-1185">Reference proteome</keyword>